<reference evidence="4 5" key="1">
    <citation type="submission" date="2011-06" db="EMBL/GenBank/DDBJ databases">
        <title>Genomic sequence of Methylobacter tundripaludum SV96.</title>
        <authorList>
            <consortium name="US DOE Joint Genome Institute"/>
            <person name="Lucas S."/>
            <person name="Han J."/>
            <person name="Lapidus A."/>
            <person name="Cheng J.-F."/>
            <person name="Goodwin L."/>
            <person name="Pitluck S."/>
            <person name="Held B."/>
            <person name="Detter J.C."/>
            <person name="Han C."/>
            <person name="Tapia R."/>
            <person name="Land M."/>
            <person name="Hauser L."/>
            <person name="Kyrpides N."/>
            <person name="Ivanova N."/>
            <person name="Ovchinnikova G."/>
            <person name="Pagani I."/>
            <person name="Klotz M.G."/>
            <person name="Dispirito A.A."/>
            <person name="Murrell J.C."/>
            <person name="Dunfield P."/>
            <person name="Kalyuzhnaya M.G."/>
            <person name="Svenning M."/>
            <person name="Trotsenko Y.A."/>
            <person name="Stein L.Y."/>
            <person name="Woyke T."/>
        </authorList>
    </citation>
    <scope>NUCLEOTIDE SEQUENCE [LARGE SCALE GENOMIC DNA]</scope>
    <source>
        <strain evidence="5">ATCC BAA-1195 / DSM 17260 / SV96</strain>
    </source>
</reference>
<evidence type="ECO:0000313" key="5">
    <source>
        <dbReference type="Proteomes" id="UP000004664"/>
    </source>
</evidence>
<dbReference type="AlphaFoldDB" id="G3IYG0"/>
<evidence type="ECO:0000313" key="4">
    <source>
        <dbReference type="EMBL" id="EGW21182.1"/>
    </source>
</evidence>
<dbReference type="Pfam" id="PF13511">
    <property type="entry name" value="DUF4124"/>
    <property type="match status" value="1"/>
</dbReference>
<dbReference type="eggNOG" id="ENOG5031N40">
    <property type="taxonomic scope" value="Bacteria"/>
</dbReference>
<accession>G3IYG0</accession>
<feature type="region of interest" description="Disordered" evidence="2">
    <location>
        <begin position="170"/>
        <end position="213"/>
    </location>
</feature>
<protein>
    <recommendedName>
        <fullName evidence="3">DUF4124 domain-containing protein</fullName>
    </recommendedName>
</protein>
<keyword evidence="5" id="KW-1185">Reference proteome</keyword>
<sequence length="213" mass="25140">MTNLNDDHPDYLYHPNNAYRSGYSIMKKVFFILLSLLSSLAHTEVFKCQLKSGKMVYQSTPCESAVKQETIEIQKIDPRKVAEEEAKLKAWKEDFARREEARIKAEKELQAEQDRKASVEALKKSAEYQQQQAYKAKRQADALERQNMQIPYQQPFYPYYPSRIPLPPYPPHLPYQHNIKEKTFTDHQRSEQPGIKHDKDNDNDGTKFLFKWK</sequence>
<feature type="compositionally biased region" description="Basic and acidic residues" evidence="2">
    <location>
        <begin position="178"/>
        <end position="205"/>
    </location>
</feature>
<evidence type="ECO:0000256" key="2">
    <source>
        <dbReference type="SAM" id="MobiDB-lite"/>
    </source>
</evidence>
<dbReference type="HOGENOM" id="CLU_1293147_0_0_6"/>
<gene>
    <name evidence="4" type="ORF">Mettu_4344</name>
</gene>
<evidence type="ECO:0000256" key="1">
    <source>
        <dbReference type="SAM" id="Coils"/>
    </source>
</evidence>
<dbReference type="EMBL" id="JH109153">
    <property type="protein sequence ID" value="EGW21182.1"/>
    <property type="molecule type" value="Genomic_DNA"/>
</dbReference>
<feature type="domain" description="DUF4124" evidence="3">
    <location>
        <begin position="33"/>
        <end position="84"/>
    </location>
</feature>
<keyword evidence="1" id="KW-0175">Coiled coil</keyword>
<organism evidence="4 5">
    <name type="scientific">Methylobacter tundripaludum (strain ATCC BAA-1195 / DSM 17260 / SV96)</name>
    <dbReference type="NCBI Taxonomy" id="697282"/>
    <lineage>
        <taxon>Bacteria</taxon>
        <taxon>Pseudomonadati</taxon>
        <taxon>Pseudomonadota</taxon>
        <taxon>Gammaproteobacteria</taxon>
        <taxon>Methylococcales</taxon>
        <taxon>Methylococcaceae</taxon>
        <taxon>Methylobacter</taxon>
    </lineage>
</organism>
<proteinExistence type="predicted"/>
<evidence type="ECO:0000259" key="3">
    <source>
        <dbReference type="Pfam" id="PF13511"/>
    </source>
</evidence>
<dbReference type="STRING" id="697282.Mettu_4344"/>
<feature type="coiled-coil region" evidence="1">
    <location>
        <begin position="81"/>
        <end position="146"/>
    </location>
</feature>
<dbReference type="OrthoDB" id="5574344at2"/>
<dbReference type="Proteomes" id="UP000004664">
    <property type="component" value="Unassembled WGS sequence"/>
</dbReference>
<name>G3IYG0_METTV</name>
<dbReference type="InterPro" id="IPR025392">
    <property type="entry name" value="DUF4124"/>
</dbReference>